<dbReference type="AlphaFoldDB" id="X0XB02"/>
<evidence type="ECO:0000259" key="1">
    <source>
        <dbReference type="Pfam" id="PF00291"/>
    </source>
</evidence>
<dbReference type="SUPFAM" id="SSF53686">
    <property type="entry name" value="Tryptophan synthase beta subunit-like PLP-dependent enzymes"/>
    <property type="match status" value="1"/>
</dbReference>
<dbReference type="InterPro" id="IPR036052">
    <property type="entry name" value="TrpB-like_PALP_sf"/>
</dbReference>
<protein>
    <recommendedName>
        <fullName evidence="1">Tryptophan synthase beta chain-like PALP domain-containing protein</fullName>
    </recommendedName>
</protein>
<accession>X0XB02</accession>
<dbReference type="InterPro" id="IPR001926">
    <property type="entry name" value="TrpB-like_PALP"/>
</dbReference>
<evidence type="ECO:0000313" key="2">
    <source>
        <dbReference type="EMBL" id="GAG40369.1"/>
    </source>
</evidence>
<dbReference type="Gene3D" id="3.40.50.1100">
    <property type="match status" value="2"/>
</dbReference>
<reference evidence="2" key="1">
    <citation type="journal article" date="2014" name="Front. Microbiol.">
        <title>High frequency of phylogenetically diverse reductive dehalogenase-homologous genes in deep subseafloor sedimentary metagenomes.</title>
        <authorList>
            <person name="Kawai M."/>
            <person name="Futagami T."/>
            <person name="Toyoda A."/>
            <person name="Takaki Y."/>
            <person name="Nishi S."/>
            <person name="Hori S."/>
            <person name="Arai W."/>
            <person name="Tsubouchi T."/>
            <person name="Morono Y."/>
            <person name="Uchiyama I."/>
            <person name="Ito T."/>
            <person name="Fujiyama A."/>
            <person name="Inagaki F."/>
            <person name="Takami H."/>
        </authorList>
    </citation>
    <scope>NUCLEOTIDE SEQUENCE</scope>
    <source>
        <strain evidence="2">Expedition CK06-06</strain>
    </source>
</reference>
<sequence length="251" mass="27615">GNTGIGLALICSVKGYPLEIVMPETMSIERRKIMTAHGAKITLTPGDKGMNGAEDYVKEIVEKNPDKYYYPNQFANENNPLAHYRYTAEEIINDTDGEIDVFVAGLGTSGTLMGVSKRLKEYNPNIKIIAVEPEPKQGIQGLKNLDTSYVPPILDQSRIDEKVYVNLKDAEHASRMLTLAEGLFTGISSGAAMHVAIETAKKMGSGTLVVLLPDGGEKYISHPIYSPDKCLECTKICKIKNLWTDEYIKSI</sequence>
<feature type="non-terminal residue" evidence="2">
    <location>
        <position position="1"/>
    </location>
</feature>
<dbReference type="EMBL" id="BARS01042214">
    <property type="protein sequence ID" value="GAG40369.1"/>
    <property type="molecule type" value="Genomic_DNA"/>
</dbReference>
<dbReference type="CDD" id="cd01561">
    <property type="entry name" value="CBS_like"/>
    <property type="match status" value="1"/>
</dbReference>
<dbReference type="PANTHER" id="PTHR10314">
    <property type="entry name" value="CYSTATHIONINE BETA-SYNTHASE"/>
    <property type="match status" value="1"/>
</dbReference>
<dbReference type="Pfam" id="PF00291">
    <property type="entry name" value="PALP"/>
    <property type="match status" value="1"/>
</dbReference>
<feature type="non-terminal residue" evidence="2">
    <location>
        <position position="251"/>
    </location>
</feature>
<name>X0XB02_9ZZZZ</name>
<gene>
    <name evidence="2" type="ORF">S01H1_64071</name>
</gene>
<comment type="caution">
    <text evidence="2">The sequence shown here is derived from an EMBL/GenBank/DDBJ whole genome shotgun (WGS) entry which is preliminary data.</text>
</comment>
<organism evidence="2">
    <name type="scientific">marine sediment metagenome</name>
    <dbReference type="NCBI Taxonomy" id="412755"/>
    <lineage>
        <taxon>unclassified sequences</taxon>
        <taxon>metagenomes</taxon>
        <taxon>ecological metagenomes</taxon>
    </lineage>
</organism>
<dbReference type="InterPro" id="IPR050214">
    <property type="entry name" value="Cys_Synth/Cystath_Beta-Synth"/>
</dbReference>
<feature type="domain" description="Tryptophan synthase beta chain-like PALP" evidence="1">
    <location>
        <begin position="1"/>
        <end position="214"/>
    </location>
</feature>
<proteinExistence type="predicted"/>